<evidence type="ECO:0000259" key="6">
    <source>
        <dbReference type="PROSITE" id="PS50924"/>
    </source>
</evidence>
<dbReference type="InterPro" id="IPR000700">
    <property type="entry name" value="PAS-assoc_C"/>
</dbReference>
<dbReference type="NCBIfam" id="TIGR00254">
    <property type="entry name" value="GGDEF"/>
    <property type="match status" value="1"/>
</dbReference>
<dbReference type="PROSITE" id="PS50883">
    <property type="entry name" value="EAL"/>
    <property type="match status" value="1"/>
</dbReference>
<dbReference type="InterPro" id="IPR000160">
    <property type="entry name" value="GGDEF_dom"/>
</dbReference>
<evidence type="ECO:0000313" key="10">
    <source>
        <dbReference type="Proteomes" id="UP000663508"/>
    </source>
</evidence>
<dbReference type="PANTHER" id="PTHR44757:SF2">
    <property type="entry name" value="BIOFILM ARCHITECTURE MAINTENANCE PROTEIN MBAA"/>
    <property type="match status" value="1"/>
</dbReference>
<dbReference type="InterPro" id="IPR000014">
    <property type="entry name" value="PAS"/>
</dbReference>
<dbReference type="SMART" id="SM00267">
    <property type="entry name" value="GGDEF"/>
    <property type="match status" value="1"/>
</dbReference>
<feature type="transmembrane region" description="Helical" evidence="1">
    <location>
        <begin position="146"/>
        <end position="164"/>
    </location>
</feature>
<evidence type="ECO:0000256" key="1">
    <source>
        <dbReference type="PROSITE-ProRule" id="PRU00244"/>
    </source>
</evidence>
<dbReference type="NCBIfam" id="TIGR00229">
    <property type="entry name" value="sensory_box"/>
    <property type="match status" value="1"/>
</dbReference>
<dbReference type="InterPro" id="IPR052155">
    <property type="entry name" value="Biofilm_reg_signaling"/>
</dbReference>
<proteinExistence type="predicted"/>
<feature type="domain" description="MHYT" evidence="6">
    <location>
        <begin position="12"/>
        <end position="199"/>
    </location>
</feature>
<evidence type="ECO:0000313" key="7">
    <source>
        <dbReference type="EMBL" id="BCM85694.1"/>
    </source>
</evidence>
<feature type="transmembrane region" description="Helical" evidence="1">
    <location>
        <begin position="176"/>
        <end position="198"/>
    </location>
</feature>
<dbReference type="Gene3D" id="3.30.450.20">
    <property type="entry name" value="PAS domain"/>
    <property type="match status" value="1"/>
</dbReference>
<dbReference type="Gene3D" id="3.30.70.270">
    <property type="match status" value="1"/>
</dbReference>
<dbReference type="KEGG" id="mind:mvi_41550"/>
<dbReference type="EMBL" id="AP024145">
    <property type="protein sequence ID" value="BCM85694.1"/>
    <property type="molecule type" value="Genomic_DNA"/>
</dbReference>
<dbReference type="Pfam" id="PF03707">
    <property type="entry name" value="MHYT"/>
    <property type="match status" value="2"/>
</dbReference>
<organism evidence="7 10">
    <name type="scientific">Methylobacterium indicum</name>
    <dbReference type="NCBI Taxonomy" id="1775910"/>
    <lineage>
        <taxon>Bacteria</taxon>
        <taxon>Pseudomonadati</taxon>
        <taxon>Pseudomonadota</taxon>
        <taxon>Alphaproteobacteria</taxon>
        <taxon>Hyphomicrobiales</taxon>
        <taxon>Methylobacteriaceae</taxon>
        <taxon>Methylobacterium</taxon>
    </lineage>
</organism>
<accession>A0A0J6UD54</accession>
<keyword evidence="1" id="KW-0472">Membrane</keyword>
<dbReference type="CDD" id="cd01949">
    <property type="entry name" value="GGDEF"/>
    <property type="match status" value="1"/>
</dbReference>
<evidence type="ECO:0000259" key="4">
    <source>
        <dbReference type="PROSITE" id="PS50883"/>
    </source>
</evidence>
<dbReference type="SMART" id="SM00091">
    <property type="entry name" value="PAS"/>
    <property type="match status" value="1"/>
</dbReference>
<reference evidence="8 9" key="1">
    <citation type="submission" date="2014-11" db="EMBL/GenBank/DDBJ databases">
        <title>Comparative genomics of Methylobacterium species.</title>
        <authorList>
            <person name="Chaudhry V."/>
            <person name="Patil P.B."/>
        </authorList>
    </citation>
    <scope>NUCLEOTIDE SEQUENCE [LARGE SCALE GENOMIC DNA]</scope>
    <source>
        <strain evidence="8 9">SE3.6</strain>
    </source>
</reference>
<feature type="domain" description="PAC" evidence="3">
    <location>
        <begin position="331"/>
        <end position="389"/>
    </location>
</feature>
<dbReference type="GO" id="GO:0003824">
    <property type="term" value="F:catalytic activity"/>
    <property type="evidence" value="ECO:0007669"/>
    <property type="project" value="UniProtKB-ARBA"/>
</dbReference>
<keyword evidence="1" id="KW-0812">Transmembrane</keyword>
<name>A0A0J6UD54_9HYPH</name>
<dbReference type="SUPFAM" id="SSF55785">
    <property type="entry name" value="PYP-like sensor domain (PAS domain)"/>
    <property type="match status" value="1"/>
</dbReference>
<dbReference type="PROSITE" id="PS50113">
    <property type="entry name" value="PAC"/>
    <property type="match status" value="1"/>
</dbReference>
<dbReference type="Pfam" id="PF00563">
    <property type="entry name" value="EAL"/>
    <property type="match status" value="1"/>
</dbReference>
<dbReference type="Proteomes" id="UP000036471">
    <property type="component" value="Unassembled WGS sequence"/>
</dbReference>
<protein>
    <submittedName>
        <fullName evidence="7">Bifunctional diguanylate cyclase/phosphodiesterase</fullName>
    </submittedName>
</protein>
<evidence type="ECO:0000313" key="9">
    <source>
        <dbReference type="Proteomes" id="UP000036471"/>
    </source>
</evidence>
<evidence type="ECO:0000259" key="2">
    <source>
        <dbReference type="PROSITE" id="PS50112"/>
    </source>
</evidence>
<dbReference type="InterPro" id="IPR005330">
    <property type="entry name" value="MHYT_dom"/>
</dbReference>
<reference evidence="7" key="2">
    <citation type="submission" date="2020-11" db="EMBL/GenBank/DDBJ databases">
        <title>Complete genome sequence of a novel pathogenic Methylobacterium strain isolated from rice in Vietnam.</title>
        <authorList>
            <person name="Lai K."/>
            <person name="Okazaki S."/>
            <person name="Higashi K."/>
            <person name="Mori H."/>
            <person name="Toyoda A."/>
            <person name="Kurokawa K."/>
        </authorList>
    </citation>
    <scope>NUCLEOTIDE SEQUENCE</scope>
    <source>
        <strain evidence="7">VL1</strain>
    </source>
</reference>
<dbReference type="Proteomes" id="UP000663508">
    <property type="component" value="Chromosome"/>
</dbReference>
<dbReference type="CDD" id="cd00130">
    <property type="entry name" value="PAS"/>
    <property type="match status" value="1"/>
</dbReference>
<feature type="domain" description="PAS" evidence="2">
    <location>
        <begin position="257"/>
        <end position="327"/>
    </location>
</feature>
<feature type="domain" description="EAL" evidence="4">
    <location>
        <begin position="562"/>
        <end position="812"/>
    </location>
</feature>
<feature type="domain" description="GGDEF" evidence="5">
    <location>
        <begin position="421"/>
        <end position="553"/>
    </location>
</feature>
<dbReference type="InterPro" id="IPR029787">
    <property type="entry name" value="Nucleotide_cyclase"/>
</dbReference>
<feature type="transmembrane region" description="Helical" evidence="1">
    <location>
        <begin position="210"/>
        <end position="237"/>
    </location>
</feature>
<feature type="transmembrane region" description="Helical" evidence="1">
    <location>
        <begin position="12"/>
        <end position="35"/>
    </location>
</feature>
<dbReference type="EMBL" id="JTHG01000138">
    <property type="protein sequence ID" value="KMO22229.1"/>
    <property type="molecule type" value="Genomic_DNA"/>
</dbReference>
<dbReference type="InterPro" id="IPR035919">
    <property type="entry name" value="EAL_sf"/>
</dbReference>
<dbReference type="CDD" id="cd01948">
    <property type="entry name" value="EAL"/>
    <property type="match status" value="1"/>
</dbReference>
<evidence type="ECO:0000259" key="3">
    <source>
        <dbReference type="PROSITE" id="PS50113"/>
    </source>
</evidence>
<dbReference type="SUPFAM" id="SSF141868">
    <property type="entry name" value="EAL domain-like"/>
    <property type="match status" value="1"/>
</dbReference>
<evidence type="ECO:0000313" key="8">
    <source>
        <dbReference type="EMBL" id="KMO22229.1"/>
    </source>
</evidence>
<dbReference type="SUPFAM" id="SSF55073">
    <property type="entry name" value="Nucleotide cyclase"/>
    <property type="match status" value="1"/>
</dbReference>
<dbReference type="AlphaFoldDB" id="A0A0J6UD54"/>
<dbReference type="InterPro" id="IPR043128">
    <property type="entry name" value="Rev_trsase/Diguanyl_cyclase"/>
</dbReference>
<dbReference type="SMART" id="SM00052">
    <property type="entry name" value="EAL"/>
    <property type="match status" value="1"/>
</dbReference>
<dbReference type="InterPro" id="IPR013655">
    <property type="entry name" value="PAS_fold_3"/>
</dbReference>
<dbReference type="PANTHER" id="PTHR44757">
    <property type="entry name" value="DIGUANYLATE CYCLASE DGCP"/>
    <property type="match status" value="1"/>
</dbReference>
<keyword evidence="1" id="KW-1133">Transmembrane helix</keyword>
<gene>
    <name evidence="7" type="ORF">mvi_41550</name>
    <name evidence="8" type="ORF">QR79_15955</name>
</gene>
<dbReference type="PROSITE" id="PS50924">
    <property type="entry name" value="MHYT"/>
    <property type="match status" value="1"/>
</dbReference>
<dbReference type="InterPro" id="IPR001633">
    <property type="entry name" value="EAL_dom"/>
</dbReference>
<evidence type="ECO:0000259" key="5">
    <source>
        <dbReference type="PROSITE" id="PS50887"/>
    </source>
</evidence>
<feature type="transmembrane region" description="Helical" evidence="1">
    <location>
        <begin position="84"/>
        <end position="102"/>
    </location>
</feature>
<feature type="transmembrane region" description="Helical" evidence="1">
    <location>
        <begin position="109"/>
        <end position="134"/>
    </location>
</feature>
<dbReference type="Pfam" id="PF08447">
    <property type="entry name" value="PAS_3"/>
    <property type="match status" value="1"/>
</dbReference>
<dbReference type="PROSITE" id="PS50887">
    <property type="entry name" value="GGDEF"/>
    <property type="match status" value="1"/>
</dbReference>
<sequence>MYRPIACLVEQHAAWVVPLAGLICWVSLHTALRLNRHSLDTVGMGRWVWLVVASFSAGAGIWCTHFIGMLGYDPGFTIGYRLDGTLLSLVASVLSVLAAFGASRARNRAVASLGAGLILGLGVAAMHGVGTLSLQVPGTLAWDQPLALAAVAVGCALATAGFAIHGGPARPHSRLVVATVLTASVAAMHFTAMAALVIVPDLMPVETGAILPRLVLAASITAVMLSILGFGVLALFADRTLRANAALRASQTALRVSEERLALAVDTDGLWDLTLTTGAMWLSDRWQTMLGYAPGELDGRIETWHGLVHPEDAAKVVRLLDDHLTGRTAVFECEHRLRRKDGAWSWVVARGKVVGRDGDGAGEPGRPVRMVGLQVDTTLRREAERRIAHMAVHDALTGLPNRVLFRERLSERLAGASTRRGSVAVLACDLDRFKAVNDTYGHPAGDALLKVIADRLRGVVRSADTIARLGGDEFAIILDRIDDPRCIDGIAQRLIEAVERPVPLGGVVAGVGISIGIAAADGETDADDLFKKADIALYRAKAEGRNTFRYYVPGMNEAITRRARLERDLHAALGSAGGLVMHYQPILRGADGALCGFEALMRWRHPELGLVAPSHFIPLAEETGQIVALGAFALHEACRAAARWPGDLRVAVNVSAIQLRQPGLEQTVVAALAGARLPAARLEIEITESVLVEDDPASLSCLQRLKALGVRIALDDFGTGYSSLSYLRRFPFDRIKIDRSFIRDIADADTAAIVGAIVGMAAHFGATVTAEGVETQDQFEAVRARACTEVQGYLFGRPVPAREVDDLIRRQAPRPAGQAAA</sequence>
<dbReference type="RefSeq" id="WP_048426089.1">
    <property type="nucleotide sequence ID" value="NZ_AP024145.1"/>
</dbReference>
<dbReference type="GO" id="GO:0016020">
    <property type="term" value="C:membrane"/>
    <property type="evidence" value="ECO:0007669"/>
    <property type="project" value="UniProtKB-UniRule"/>
</dbReference>
<dbReference type="Gene3D" id="3.20.20.450">
    <property type="entry name" value="EAL domain"/>
    <property type="match status" value="1"/>
</dbReference>
<keyword evidence="9" id="KW-1185">Reference proteome</keyword>
<feature type="transmembrane region" description="Helical" evidence="1">
    <location>
        <begin position="47"/>
        <end position="72"/>
    </location>
</feature>
<dbReference type="Pfam" id="PF00990">
    <property type="entry name" value="GGDEF"/>
    <property type="match status" value="1"/>
</dbReference>
<dbReference type="InterPro" id="IPR035965">
    <property type="entry name" value="PAS-like_dom_sf"/>
</dbReference>
<dbReference type="PROSITE" id="PS50112">
    <property type="entry name" value="PAS"/>
    <property type="match status" value="1"/>
</dbReference>
<dbReference type="FunFam" id="3.30.70.270:FF:000001">
    <property type="entry name" value="Diguanylate cyclase domain protein"/>
    <property type="match status" value="1"/>
</dbReference>